<dbReference type="InterPro" id="IPR027246">
    <property type="entry name" value="Porin_Euk/Tom40"/>
</dbReference>
<dbReference type="AlphaFoldDB" id="A0AAD3CW01"/>
<dbReference type="GO" id="GO:0005741">
    <property type="term" value="C:mitochondrial outer membrane"/>
    <property type="evidence" value="ECO:0007669"/>
    <property type="project" value="InterPro"/>
</dbReference>
<name>A0AAD3CW01_9STRA</name>
<dbReference type="Pfam" id="PF01459">
    <property type="entry name" value="Porin_3"/>
    <property type="match status" value="1"/>
</dbReference>
<dbReference type="EMBL" id="BLLK01000046">
    <property type="protein sequence ID" value="GFH53008.1"/>
    <property type="molecule type" value="Genomic_DNA"/>
</dbReference>
<dbReference type="Proteomes" id="UP001054902">
    <property type="component" value="Unassembled WGS sequence"/>
</dbReference>
<proteinExistence type="predicted"/>
<dbReference type="PANTHER" id="PTHR11743:SF70">
    <property type="entry name" value="GH26960P-RELATED"/>
    <property type="match status" value="1"/>
</dbReference>
<organism evidence="1 2">
    <name type="scientific">Chaetoceros tenuissimus</name>
    <dbReference type="NCBI Taxonomy" id="426638"/>
    <lineage>
        <taxon>Eukaryota</taxon>
        <taxon>Sar</taxon>
        <taxon>Stramenopiles</taxon>
        <taxon>Ochrophyta</taxon>
        <taxon>Bacillariophyta</taxon>
        <taxon>Coscinodiscophyceae</taxon>
        <taxon>Chaetocerotophycidae</taxon>
        <taxon>Chaetocerotales</taxon>
        <taxon>Chaetocerotaceae</taxon>
        <taxon>Chaetoceros</taxon>
    </lineage>
</organism>
<comment type="caution">
    <text evidence="1">The sequence shown here is derived from an EMBL/GenBank/DDBJ whole genome shotgun (WGS) entry which is preliminary data.</text>
</comment>
<dbReference type="PANTHER" id="PTHR11743">
    <property type="entry name" value="VOLTAGE-DEPENDENT ANION-SELECTIVE CHANNEL"/>
    <property type="match status" value="1"/>
</dbReference>
<accession>A0AAD3CW01</accession>
<protein>
    <submittedName>
        <fullName evidence="1">Uncharacterized protein</fullName>
    </submittedName>
</protein>
<gene>
    <name evidence="1" type="ORF">CTEN210_09484</name>
</gene>
<dbReference type="InterPro" id="IPR023614">
    <property type="entry name" value="Porin_dom_sf"/>
</dbReference>
<sequence length="264" mass="26517">MVCKFSDIAKAPTDLLNDDYTSKVSLKAKKNAGPVAVTIDTTRGAGGALTSKVGTKFSYAGLSFDKAQLEANGSQTLETSMSPAPGLKLSFKGSKGADLGATYKAGNFCGTAKLDVKDLAKVSSSACVGVAGGVTLGGDATYSLKDSSLSAFNLGASYSQGPLFAAVTTSAKLSSVNVAMLYKVNSDISIASSTTHSASKSCDVVAVGGLYKSAFGDFKAKVGSNGIVSASLVKEVAPKVKVTASGSMAGADVSTFKYGLGVSM</sequence>
<dbReference type="GO" id="GO:0008308">
    <property type="term" value="F:voltage-gated monoatomic anion channel activity"/>
    <property type="evidence" value="ECO:0007669"/>
    <property type="project" value="InterPro"/>
</dbReference>
<evidence type="ECO:0000313" key="1">
    <source>
        <dbReference type="EMBL" id="GFH53008.1"/>
    </source>
</evidence>
<reference evidence="1 2" key="1">
    <citation type="journal article" date="2021" name="Sci. Rep.">
        <title>The genome of the diatom Chaetoceros tenuissimus carries an ancient integrated fragment of an extant virus.</title>
        <authorList>
            <person name="Hongo Y."/>
            <person name="Kimura K."/>
            <person name="Takaki Y."/>
            <person name="Yoshida Y."/>
            <person name="Baba S."/>
            <person name="Kobayashi G."/>
            <person name="Nagasaki K."/>
            <person name="Hano T."/>
            <person name="Tomaru Y."/>
        </authorList>
    </citation>
    <scope>NUCLEOTIDE SEQUENCE [LARGE SCALE GENOMIC DNA]</scope>
    <source>
        <strain evidence="1 2">NIES-3715</strain>
    </source>
</reference>
<dbReference type="InterPro" id="IPR001925">
    <property type="entry name" value="Porin_Euk"/>
</dbReference>
<dbReference type="Gene3D" id="2.40.160.10">
    <property type="entry name" value="Porin"/>
    <property type="match status" value="1"/>
</dbReference>
<keyword evidence="2" id="KW-1185">Reference proteome</keyword>
<evidence type="ECO:0000313" key="2">
    <source>
        <dbReference type="Proteomes" id="UP001054902"/>
    </source>
</evidence>